<dbReference type="Proteomes" id="UP001190466">
    <property type="component" value="Chromosome"/>
</dbReference>
<organism evidence="1 2">
    <name type="scientific">[Mycobacterium] wendilense</name>
    <dbReference type="NCBI Taxonomy" id="3064284"/>
    <lineage>
        <taxon>Bacteria</taxon>
        <taxon>Bacillati</taxon>
        <taxon>Actinomycetota</taxon>
        <taxon>Actinomycetes</taxon>
        <taxon>Mycobacteriales</taxon>
        <taxon>Mycobacteriaceae</taxon>
        <taxon>Mycolicibacter</taxon>
    </lineage>
</organism>
<accession>A0ABM9M9N9</accession>
<keyword evidence="2" id="KW-1185">Reference proteome</keyword>
<reference evidence="1 2" key="1">
    <citation type="submission" date="2023-08" db="EMBL/GenBank/DDBJ databases">
        <authorList>
            <person name="Folkvardsen B D."/>
            <person name="Norman A."/>
        </authorList>
    </citation>
    <scope>NUCLEOTIDE SEQUENCE [LARGE SCALE GENOMIC DNA]</scope>
    <source>
        <strain evidence="1 2">Mu0050</strain>
    </source>
</reference>
<proteinExistence type="predicted"/>
<name>A0ABM9M9N9_9MYCO</name>
<protein>
    <recommendedName>
        <fullName evidence="3">DUF222 domain-containing protein</fullName>
    </recommendedName>
</protein>
<dbReference type="RefSeq" id="WP_316514313.1">
    <property type="nucleotide sequence ID" value="NZ_OY726395.1"/>
</dbReference>
<evidence type="ECO:0000313" key="1">
    <source>
        <dbReference type="EMBL" id="CAJ1579824.1"/>
    </source>
</evidence>
<sequence>MTEDYRNWDEDLVDDVPTVQMGPGTHDDRLAEAADQLAGLLEFTFGHGVWEDAREVAYTALESCRTALRGAIVGARAAAVEVQARGLDGVAELWASVEADLSDRADHAAEVRERVTSAVMHLSGLLRPDTTDEALAVMVQAAEAMSTGQLPGVVEALTAERDRLAAAVQKLRPLVTVESTYQELCGVVSAAEMFGGQALPGVADALLDVRADLPGKRAAASSWR</sequence>
<gene>
    <name evidence="1" type="ORF">MU0050_000706</name>
</gene>
<dbReference type="EMBL" id="OY726395">
    <property type="protein sequence ID" value="CAJ1579824.1"/>
    <property type="molecule type" value="Genomic_DNA"/>
</dbReference>
<evidence type="ECO:0000313" key="2">
    <source>
        <dbReference type="Proteomes" id="UP001190466"/>
    </source>
</evidence>
<evidence type="ECO:0008006" key="3">
    <source>
        <dbReference type="Google" id="ProtNLM"/>
    </source>
</evidence>